<organism evidence="1 2">
    <name type="scientific">Pseudocohnilembus persalinus</name>
    <name type="common">Ciliate</name>
    <dbReference type="NCBI Taxonomy" id="266149"/>
    <lineage>
        <taxon>Eukaryota</taxon>
        <taxon>Sar</taxon>
        <taxon>Alveolata</taxon>
        <taxon>Ciliophora</taxon>
        <taxon>Intramacronucleata</taxon>
        <taxon>Oligohymenophorea</taxon>
        <taxon>Scuticociliatia</taxon>
        <taxon>Philasterida</taxon>
        <taxon>Pseudocohnilembidae</taxon>
        <taxon>Pseudocohnilembus</taxon>
    </lineage>
</organism>
<reference evidence="1 2" key="1">
    <citation type="journal article" date="2015" name="Sci. Rep.">
        <title>Genome of the facultative scuticociliatosis pathogen Pseudocohnilembus persalinus provides insight into its virulence through horizontal gene transfer.</title>
        <authorList>
            <person name="Xiong J."/>
            <person name="Wang G."/>
            <person name="Cheng J."/>
            <person name="Tian M."/>
            <person name="Pan X."/>
            <person name="Warren A."/>
            <person name="Jiang C."/>
            <person name="Yuan D."/>
            <person name="Miao W."/>
        </authorList>
    </citation>
    <scope>NUCLEOTIDE SEQUENCE [LARGE SCALE GENOMIC DNA]</scope>
    <source>
        <strain evidence="1">36N120E</strain>
    </source>
</reference>
<dbReference type="InParanoid" id="A0A0V0QG01"/>
<evidence type="ECO:0000313" key="2">
    <source>
        <dbReference type="Proteomes" id="UP000054937"/>
    </source>
</evidence>
<dbReference type="Proteomes" id="UP000054937">
    <property type="component" value="Unassembled WGS sequence"/>
</dbReference>
<proteinExistence type="predicted"/>
<sequence>MRKFDTLFSNQTFIYTPPKEDDDIQMVKKNIKFCFSEKDQGQDLHVLKMPLQEKLNTFYNMLHPNVIQLDLDFSLCKNISEQAKNQIRERALKSYENAVVLR</sequence>
<protein>
    <submittedName>
        <fullName evidence="1">Uncharacterized protein</fullName>
    </submittedName>
</protein>
<comment type="caution">
    <text evidence="1">The sequence shown here is derived from an EMBL/GenBank/DDBJ whole genome shotgun (WGS) entry which is preliminary data.</text>
</comment>
<name>A0A0V0QG01_PSEPJ</name>
<evidence type="ECO:0000313" key="1">
    <source>
        <dbReference type="EMBL" id="KRX01064.1"/>
    </source>
</evidence>
<dbReference type="AlphaFoldDB" id="A0A0V0QG01"/>
<keyword evidence="2" id="KW-1185">Reference proteome</keyword>
<dbReference type="EMBL" id="LDAU01000179">
    <property type="protein sequence ID" value="KRX01064.1"/>
    <property type="molecule type" value="Genomic_DNA"/>
</dbReference>
<gene>
    <name evidence="1" type="ORF">PPERSA_00812</name>
</gene>
<accession>A0A0V0QG01</accession>